<dbReference type="InterPro" id="IPR014922">
    <property type="entry name" value="YdhG-like"/>
</dbReference>
<proteinExistence type="predicted"/>
<dbReference type="PIRSF" id="PIRSF021308">
    <property type="entry name" value="UCP021308"/>
    <property type="match status" value="1"/>
</dbReference>
<accession>A0A533IAX0</accession>
<dbReference type="Proteomes" id="UP000315344">
    <property type="component" value="Unassembled WGS sequence"/>
</dbReference>
<dbReference type="SUPFAM" id="SSF159888">
    <property type="entry name" value="YdhG-like"/>
    <property type="match status" value="1"/>
</dbReference>
<dbReference type="AlphaFoldDB" id="A0A533IAX0"/>
<evidence type="ECO:0000313" key="3">
    <source>
        <dbReference type="Proteomes" id="UP000315344"/>
    </source>
</evidence>
<comment type="caution">
    <text evidence="2">The sequence shown here is derived from an EMBL/GenBank/DDBJ whole genome shotgun (WGS) entry which is preliminary data.</text>
</comment>
<feature type="domain" description="YdhG-like" evidence="1">
    <location>
        <begin position="27"/>
        <end position="124"/>
    </location>
</feature>
<evidence type="ECO:0000259" key="1">
    <source>
        <dbReference type="Pfam" id="PF08818"/>
    </source>
</evidence>
<dbReference type="Pfam" id="PF08818">
    <property type="entry name" value="DUF1801"/>
    <property type="match status" value="1"/>
</dbReference>
<protein>
    <recommendedName>
        <fullName evidence="1">YdhG-like domain-containing protein</fullName>
    </recommendedName>
</protein>
<gene>
    <name evidence="2" type="ORF">DI616_06040</name>
</gene>
<evidence type="ECO:0000313" key="2">
    <source>
        <dbReference type="EMBL" id="TKW67220.1"/>
    </source>
</evidence>
<sequence length="204" mass="22849">MAEEKPKTAKASDRVRLDAFFSHLTDWRDELLALRDILLDAGLEEAFKWSSPVYTHDEANVAIIWGFKDRAAVGFFKGVLLKDPEAVLEAPGENSRSSRVMNFTSLDAIKAAAPVLRSYIAEAVEIEKQGLRVDLPKDDLDYPEELVASLDADEDLRTAFEALTPGRRRSWVLHVLTAKQSATRTSRIEKARPKILEGKGLNDR</sequence>
<reference evidence="2 3" key="1">
    <citation type="journal article" date="2017" name="Nat. Commun.">
        <title>In situ click chemistry generation of cyclooxygenase-2 inhibitors.</title>
        <authorList>
            <person name="Bhardwaj A."/>
            <person name="Kaur J."/>
            <person name="Wuest M."/>
            <person name="Wuest F."/>
        </authorList>
    </citation>
    <scope>NUCLEOTIDE SEQUENCE [LARGE SCALE GENOMIC DNA]</scope>
    <source>
        <strain evidence="2">S2_012_000_R3_94</strain>
    </source>
</reference>
<dbReference type="EMBL" id="VAFL01000004">
    <property type="protein sequence ID" value="TKW67220.1"/>
    <property type="molecule type" value="Genomic_DNA"/>
</dbReference>
<organism evidence="2 3">
    <name type="scientific">Paracoccus denitrificans</name>
    <dbReference type="NCBI Taxonomy" id="266"/>
    <lineage>
        <taxon>Bacteria</taxon>
        <taxon>Pseudomonadati</taxon>
        <taxon>Pseudomonadota</taxon>
        <taxon>Alphaproteobacteria</taxon>
        <taxon>Rhodobacterales</taxon>
        <taxon>Paracoccaceae</taxon>
        <taxon>Paracoccus</taxon>
    </lineage>
</organism>
<dbReference type="Pfam" id="PF13376">
    <property type="entry name" value="OmdA"/>
    <property type="match status" value="1"/>
</dbReference>
<dbReference type="InterPro" id="IPR016786">
    <property type="entry name" value="YdeI_bac"/>
</dbReference>
<name>A0A533IAX0_PARDE</name>